<keyword evidence="8" id="KW-1185">Reference proteome</keyword>
<keyword evidence="5" id="KW-0574">Periplasm</keyword>
<dbReference type="GO" id="GO:1902358">
    <property type="term" value="P:sulfate transmembrane transport"/>
    <property type="evidence" value="ECO:0007669"/>
    <property type="project" value="InterPro"/>
</dbReference>
<name>A0A1J4N1Q7_9ACTN</name>
<evidence type="ECO:0000256" key="1">
    <source>
        <dbReference type="ARBA" id="ARBA00004418"/>
    </source>
</evidence>
<comment type="subcellular location">
    <subcellularLocation>
        <location evidence="1">Periplasm</location>
    </subcellularLocation>
</comment>
<dbReference type="PANTHER" id="PTHR30368">
    <property type="entry name" value="SULFATE-BINDING PROTEIN"/>
    <property type="match status" value="1"/>
</dbReference>
<keyword evidence="3" id="KW-0813">Transport</keyword>
<organism evidence="7 8">
    <name type="scientific">Nocardioides luteus</name>
    <dbReference type="NCBI Taxonomy" id="1844"/>
    <lineage>
        <taxon>Bacteria</taxon>
        <taxon>Bacillati</taxon>
        <taxon>Actinomycetota</taxon>
        <taxon>Actinomycetes</taxon>
        <taxon>Propionibacteriales</taxon>
        <taxon>Nocardioidaceae</taxon>
        <taxon>Nocardioides</taxon>
    </lineage>
</organism>
<dbReference type="InterPro" id="IPR005669">
    <property type="entry name" value="Thiosulph/SO4-bd"/>
</dbReference>
<dbReference type="PANTHER" id="PTHR30368:SF2">
    <property type="entry name" value="SULFATE-BINDING PROTEIN"/>
    <property type="match status" value="1"/>
</dbReference>
<feature type="signal peptide" evidence="6">
    <location>
        <begin position="1"/>
        <end position="20"/>
    </location>
</feature>
<dbReference type="EMBL" id="JZDQ02000024">
    <property type="protein sequence ID" value="OIJ25491.1"/>
    <property type="molecule type" value="Genomic_DNA"/>
</dbReference>
<proteinExistence type="inferred from homology"/>
<dbReference type="Pfam" id="PF13531">
    <property type="entry name" value="SBP_bac_11"/>
    <property type="match status" value="1"/>
</dbReference>
<dbReference type="GO" id="GO:0140104">
    <property type="term" value="F:molecular carrier activity"/>
    <property type="evidence" value="ECO:0007669"/>
    <property type="project" value="InterPro"/>
</dbReference>
<reference evidence="7" key="1">
    <citation type="submission" date="2016-10" db="EMBL/GenBank/DDBJ databases">
        <title>Draft Genome Sequence of Nocardioides luteus Strain BAFB, an Alkane-Degrading Bacterium Isolated from JP-7 Polluted Soil.</title>
        <authorList>
            <person name="Brown L."/>
            <person name="Ruiz O.N."/>
            <person name="Gunasekera T."/>
        </authorList>
    </citation>
    <scope>NUCLEOTIDE SEQUENCE [LARGE SCALE GENOMIC DNA]</scope>
    <source>
        <strain evidence="7">BAFB</strain>
    </source>
</reference>
<keyword evidence="4 6" id="KW-0732">Signal</keyword>
<evidence type="ECO:0000256" key="3">
    <source>
        <dbReference type="ARBA" id="ARBA00022448"/>
    </source>
</evidence>
<dbReference type="Gene3D" id="3.40.190.10">
    <property type="entry name" value="Periplasmic binding protein-like II"/>
    <property type="match status" value="2"/>
</dbReference>
<dbReference type="SUPFAM" id="SSF53850">
    <property type="entry name" value="Periplasmic binding protein-like II"/>
    <property type="match status" value="1"/>
</dbReference>
<dbReference type="GO" id="GO:0042597">
    <property type="term" value="C:periplasmic space"/>
    <property type="evidence" value="ECO:0007669"/>
    <property type="project" value="UniProtKB-SubCell"/>
</dbReference>
<evidence type="ECO:0000313" key="7">
    <source>
        <dbReference type="EMBL" id="OIJ25491.1"/>
    </source>
</evidence>
<dbReference type="RefSeq" id="WP_045549057.1">
    <property type="nucleotide sequence ID" value="NZ_JZDQ02000024.1"/>
</dbReference>
<dbReference type="PROSITE" id="PS51257">
    <property type="entry name" value="PROKAR_LIPOPROTEIN"/>
    <property type="match status" value="1"/>
</dbReference>
<evidence type="ECO:0000313" key="8">
    <source>
        <dbReference type="Proteomes" id="UP000033772"/>
    </source>
</evidence>
<dbReference type="STRING" id="1844.UG56_016920"/>
<evidence type="ECO:0000256" key="6">
    <source>
        <dbReference type="SAM" id="SignalP"/>
    </source>
</evidence>
<feature type="chain" id="PRO_5038966210" evidence="6">
    <location>
        <begin position="21"/>
        <end position="358"/>
    </location>
</feature>
<dbReference type="OrthoDB" id="9802127at2"/>
<evidence type="ECO:0000256" key="4">
    <source>
        <dbReference type="ARBA" id="ARBA00022729"/>
    </source>
</evidence>
<dbReference type="Proteomes" id="UP000033772">
    <property type="component" value="Unassembled WGS sequence"/>
</dbReference>
<evidence type="ECO:0000256" key="2">
    <source>
        <dbReference type="ARBA" id="ARBA00006099"/>
    </source>
</evidence>
<sequence>MKKIKVAVALAAASILTLTACGGSGGGSDAESISIVGFAVPETANKAIAKEFNKTPEGKGVTFETSYGASGDQSRAVEAGLKADYVHLSVGTDVQRLEKAGLVDPKWDDGPNKGIVSSSIVVLGVRKGNPKNIQGWDDLIKPGVGVVTANPASSGAARWNALAAWGSVVKNGGTEAEGKAYLDKLFKNVVTLTNSGRDATTAFLGGTGDVLLAYENEAILASQQGEGFDYIIPDSTVLIENPGAILKDSSKPSQDWLDFVLDPKGGQKQFALTGFRPVNTENPGVVDWDAIGLKPEDIKGAKDPADPFPAPKQLLTLENDFGGRDWSGVKEKLFGTGEDGEALGIVTDAIAKSGKASQ</sequence>
<dbReference type="NCBIfam" id="TIGR00971">
    <property type="entry name" value="3a0106s03"/>
    <property type="match status" value="1"/>
</dbReference>
<comment type="caution">
    <text evidence="7">The sequence shown here is derived from an EMBL/GenBank/DDBJ whole genome shotgun (WGS) entry which is preliminary data.</text>
</comment>
<gene>
    <name evidence="7" type="ORF">UG56_016920</name>
</gene>
<evidence type="ECO:0000256" key="5">
    <source>
        <dbReference type="ARBA" id="ARBA00022764"/>
    </source>
</evidence>
<accession>A0A1J4N1Q7</accession>
<dbReference type="AlphaFoldDB" id="A0A1J4N1Q7"/>
<comment type="similarity">
    <text evidence="2">Belongs to the prokaryotic sulfate-binding protein family.</text>
</comment>
<protein>
    <submittedName>
        <fullName evidence="7">Sulfate ABC transporter substrate-binding protein</fullName>
    </submittedName>
</protein>